<dbReference type="InterPro" id="IPR051540">
    <property type="entry name" value="S-2-haloacid_dehalogenase"/>
</dbReference>
<dbReference type="EMBL" id="JAXOVC010000002">
    <property type="protein sequence ID" value="KAK4505527.1"/>
    <property type="molecule type" value="Genomic_DNA"/>
</dbReference>
<dbReference type="Proteomes" id="UP001305779">
    <property type="component" value="Unassembled WGS sequence"/>
</dbReference>
<keyword evidence="3" id="KW-1185">Reference proteome</keyword>
<organism evidence="2 3">
    <name type="scientific">Zasmidium cellare</name>
    <name type="common">Wine cellar mold</name>
    <name type="synonym">Racodium cellare</name>
    <dbReference type="NCBI Taxonomy" id="395010"/>
    <lineage>
        <taxon>Eukaryota</taxon>
        <taxon>Fungi</taxon>
        <taxon>Dikarya</taxon>
        <taxon>Ascomycota</taxon>
        <taxon>Pezizomycotina</taxon>
        <taxon>Dothideomycetes</taxon>
        <taxon>Dothideomycetidae</taxon>
        <taxon>Mycosphaerellales</taxon>
        <taxon>Mycosphaerellaceae</taxon>
        <taxon>Zasmidium</taxon>
    </lineage>
</organism>
<dbReference type="PANTHER" id="PTHR43316:SF4">
    <property type="entry name" value="ACID DEHALOGENASE, PUTATIVE (AFU_ORTHOLOGUE AFUA_8G05870)-RELATED"/>
    <property type="match status" value="1"/>
</dbReference>
<dbReference type="InterPro" id="IPR023214">
    <property type="entry name" value="HAD_sf"/>
</dbReference>
<sequence length="240" mass="26559">MASSKNVVFDIVGTLVGYEKLFEAIEERLGERLKEHGVGPASLFGYTWIEVAEREYTYLSMSGLYRPYATVFEAIFWRMLYKAGVPEPRNFANEEDLAAIMAGYKAMELRPGAKECVQKLRDAGFTVYGFTMGDISRVGGYFKAGGLDWPAENLLSCDTRGVGKPDPEAYRPLLNQLSVAGKPWFAAAHMWDVSAARRTGFRGAYCSVWESEPLTDLFGGMDVLSDGLPEMADKIIAASQ</sequence>
<evidence type="ECO:0000313" key="3">
    <source>
        <dbReference type="Proteomes" id="UP001305779"/>
    </source>
</evidence>
<dbReference type="Gene3D" id="1.10.150.240">
    <property type="entry name" value="Putative phosphatase, domain 2"/>
    <property type="match status" value="1"/>
</dbReference>
<reference evidence="2 3" key="1">
    <citation type="journal article" date="2023" name="G3 (Bethesda)">
        <title>A chromosome-level genome assembly of Zasmidium syzygii isolated from banana leaves.</title>
        <authorList>
            <person name="van Westerhoven A.C."/>
            <person name="Mehrabi R."/>
            <person name="Talebi R."/>
            <person name="Steentjes M.B.F."/>
            <person name="Corcolon B."/>
            <person name="Chong P.A."/>
            <person name="Kema G.H.J."/>
            <person name="Seidl M.F."/>
        </authorList>
    </citation>
    <scope>NUCLEOTIDE SEQUENCE [LARGE SCALE GENOMIC DNA]</scope>
    <source>
        <strain evidence="2 3">P124</strain>
    </source>
</reference>
<evidence type="ECO:0000256" key="1">
    <source>
        <dbReference type="ARBA" id="ARBA00022801"/>
    </source>
</evidence>
<evidence type="ECO:0000313" key="2">
    <source>
        <dbReference type="EMBL" id="KAK4505527.1"/>
    </source>
</evidence>
<proteinExistence type="predicted"/>
<dbReference type="Pfam" id="PF00702">
    <property type="entry name" value="Hydrolase"/>
    <property type="match status" value="1"/>
</dbReference>
<keyword evidence="1" id="KW-0378">Hydrolase</keyword>
<dbReference type="SUPFAM" id="SSF56784">
    <property type="entry name" value="HAD-like"/>
    <property type="match status" value="1"/>
</dbReference>
<gene>
    <name evidence="2" type="ORF">PRZ48_003490</name>
</gene>
<dbReference type="PANTHER" id="PTHR43316">
    <property type="entry name" value="HYDROLASE, HALOACID DELAHOGENASE-RELATED"/>
    <property type="match status" value="1"/>
</dbReference>
<dbReference type="InterPro" id="IPR036412">
    <property type="entry name" value="HAD-like_sf"/>
</dbReference>
<protein>
    <recommendedName>
        <fullName evidence="4">2-haloalkanoic acid dehalogenase</fullName>
    </recommendedName>
</protein>
<evidence type="ECO:0008006" key="4">
    <source>
        <dbReference type="Google" id="ProtNLM"/>
    </source>
</evidence>
<dbReference type="InterPro" id="IPR023198">
    <property type="entry name" value="PGP-like_dom2"/>
</dbReference>
<comment type="caution">
    <text evidence="2">The sequence shown here is derived from an EMBL/GenBank/DDBJ whole genome shotgun (WGS) entry which is preliminary data.</text>
</comment>
<name>A0ABR0EV99_ZASCE</name>
<accession>A0ABR0EV99</accession>
<dbReference type="Gene3D" id="3.40.50.1000">
    <property type="entry name" value="HAD superfamily/HAD-like"/>
    <property type="match status" value="1"/>
</dbReference>